<comment type="caution">
    <text evidence="6">Lacks conserved residue(s) required for the propagation of feature annotation.</text>
</comment>
<dbReference type="AlphaFoldDB" id="A0ABD2NWK1"/>
<organism evidence="7 8">
    <name type="scientific">Cryptolaemus montrouzieri</name>
    <dbReference type="NCBI Taxonomy" id="559131"/>
    <lineage>
        <taxon>Eukaryota</taxon>
        <taxon>Metazoa</taxon>
        <taxon>Ecdysozoa</taxon>
        <taxon>Arthropoda</taxon>
        <taxon>Hexapoda</taxon>
        <taxon>Insecta</taxon>
        <taxon>Pterygota</taxon>
        <taxon>Neoptera</taxon>
        <taxon>Endopterygota</taxon>
        <taxon>Coleoptera</taxon>
        <taxon>Polyphaga</taxon>
        <taxon>Cucujiformia</taxon>
        <taxon>Coccinelloidea</taxon>
        <taxon>Coccinellidae</taxon>
        <taxon>Scymninae</taxon>
        <taxon>Scymnini</taxon>
        <taxon>Cryptolaemus</taxon>
    </lineage>
</organism>
<evidence type="ECO:0000313" key="8">
    <source>
        <dbReference type="Proteomes" id="UP001516400"/>
    </source>
</evidence>
<feature type="transmembrane region" description="Helical" evidence="6">
    <location>
        <begin position="300"/>
        <end position="321"/>
    </location>
</feature>
<accession>A0ABD2NWK1</accession>
<gene>
    <name evidence="7" type="ORF">HHI36_006196</name>
</gene>
<feature type="transmembrane region" description="Helical" evidence="6">
    <location>
        <begin position="333"/>
        <end position="349"/>
    </location>
</feature>
<comment type="subcellular location">
    <subcellularLocation>
        <location evidence="1 6">Cell membrane</location>
        <topology evidence="1 6">Multi-pass membrane protein</topology>
    </subcellularLocation>
</comment>
<keyword evidence="5 6" id="KW-0472">Membrane</keyword>
<keyword evidence="8" id="KW-1185">Reference proteome</keyword>
<keyword evidence="2 6" id="KW-1003">Cell membrane</keyword>
<evidence type="ECO:0000256" key="6">
    <source>
        <dbReference type="RuleBase" id="RU363108"/>
    </source>
</evidence>
<evidence type="ECO:0000256" key="3">
    <source>
        <dbReference type="ARBA" id="ARBA00022692"/>
    </source>
</evidence>
<keyword evidence="6" id="KW-0807">Transducer</keyword>
<comment type="function">
    <text evidence="6">Gustatory receptor which mediates acceptance or avoidance behavior, depending on its substrates.</text>
</comment>
<feature type="transmembrane region" description="Helical" evidence="6">
    <location>
        <begin position="200"/>
        <end position="217"/>
    </location>
</feature>
<keyword evidence="6" id="KW-0675">Receptor</keyword>
<evidence type="ECO:0000256" key="1">
    <source>
        <dbReference type="ARBA" id="ARBA00004651"/>
    </source>
</evidence>
<feature type="transmembrane region" description="Helical" evidence="6">
    <location>
        <begin position="229"/>
        <end position="249"/>
    </location>
</feature>
<feature type="transmembrane region" description="Helical" evidence="6">
    <location>
        <begin position="144"/>
        <end position="164"/>
    </location>
</feature>
<dbReference type="GO" id="GO:0005886">
    <property type="term" value="C:plasma membrane"/>
    <property type="evidence" value="ECO:0007669"/>
    <property type="project" value="UniProtKB-SubCell"/>
</dbReference>
<name>A0ABD2NWK1_9CUCU</name>
<sequence length="468" mass="54041">MYPDQNSHNLSVSFINDQTRNRRNSKIYVDTVSPFYTKSSDITKVAPAPEHPWESRRAFEKIEDEGEVEGRVYEVLKPVLFLQRVMGIYPIGVVGKGKFEVTSHLLIYSAAIFLFVVGYIGYIKWEKVEIVKSDDAENKFEEAVIDYLFTVYLIPILINPIALYEAKHHAVIMNDFAQFEKAYMKVVKKKMDIFLGNRPLMMTIALPIISCATMVINHITMVNFRFGQVIPFCYINTVTYLIGGVWFAYADVIGKIALIISQDFQFALKNMGTSSRVAEYRSLWMMLARLTRDCGNSSGYTLIFLCLYLFLIITLTIYGLLSQLQEGLEMKHIGLTITAVFAVALLYFICDEAHYASNCVKVHFQKRLLLVELTWMNEDAQQEKTFDVNQMSQNITITLIKGSEEVARKKGKRKNKISVETKIQERKQLYRLGQCATDRYRPTRKEARTMIRRDLEEHYRKVAENVID</sequence>
<proteinExistence type="inferred from homology"/>
<keyword evidence="4 6" id="KW-1133">Transmembrane helix</keyword>
<evidence type="ECO:0000256" key="5">
    <source>
        <dbReference type="ARBA" id="ARBA00023136"/>
    </source>
</evidence>
<evidence type="ECO:0000256" key="2">
    <source>
        <dbReference type="ARBA" id="ARBA00022475"/>
    </source>
</evidence>
<feature type="transmembrane region" description="Helical" evidence="6">
    <location>
        <begin position="105"/>
        <end position="123"/>
    </location>
</feature>
<dbReference type="Pfam" id="PF08395">
    <property type="entry name" value="7tm_7"/>
    <property type="match status" value="1"/>
</dbReference>
<dbReference type="InterPro" id="IPR013604">
    <property type="entry name" value="7TM_chemorcpt"/>
</dbReference>
<keyword evidence="3 6" id="KW-0812">Transmembrane</keyword>
<evidence type="ECO:0000313" key="7">
    <source>
        <dbReference type="EMBL" id="KAL3283038.1"/>
    </source>
</evidence>
<comment type="similarity">
    <text evidence="6">Belongs to the insect chemoreceptor superfamily. Gustatory receptor (GR) family.</text>
</comment>
<evidence type="ECO:0000256" key="4">
    <source>
        <dbReference type="ARBA" id="ARBA00022989"/>
    </source>
</evidence>
<dbReference type="GO" id="GO:0007165">
    <property type="term" value="P:signal transduction"/>
    <property type="evidence" value="ECO:0007669"/>
    <property type="project" value="UniProtKB-KW"/>
</dbReference>
<protein>
    <recommendedName>
        <fullName evidence="6">Gustatory receptor</fullName>
    </recommendedName>
</protein>
<reference evidence="7 8" key="1">
    <citation type="journal article" date="2021" name="BMC Biol.">
        <title>Horizontally acquired antibacterial genes associated with adaptive radiation of ladybird beetles.</title>
        <authorList>
            <person name="Li H.S."/>
            <person name="Tang X.F."/>
            <person name="Huang Y.H."/>
            <person name="Xu Z.Y."/>
            <person name="Chen M.L."/>
            <person name="Du X.Y."/>
            <person name="Qiu B.Y."/>
            <person name="Chen P.T."/>
            <person name="Zhang W."/>
            <person name="Slipinski A."/>
            <person name="Escalona H.E."/>
            <person name="Waterhouse R.M."/>
            <person name="Zwick A."/>
            <person name="Pang H."/>
        </authorList>
    </citation>
    <scope>NUCLEOTIDE SEQUENCE [LARGE SCALE GENOMIC DNA]</scope>
    <source>
        <strain evidence="7">SYSU2018</strain>
    </source>
</reference>
<dbReference type="EMBL" id="JABFTP020000144">
    <property type="protein sequence ID" value="KAL3283038.1"/>
    <property type="molecule type" value="Genomic_DNA"/>
</dbReference>
<dbReference type="Proteomes" id="UP001516400">
    <property type="component" value="Unassembled WGS sequence"/>
</dbReference>
<comment type="caution">
    <text evidence="7">The sequence shown here is derived from an EMBL/GenBank/DDBJ whole genome shotgun (WGS) entry which is preliminary data.</text>
</comment>